<accession>A0ABW1X3T7</accession>
<feature type="signal peptide" evidence="1">
    <location>
        <begin position="1"/>
        <end position="18"/>
    </location>
</feature>
<dbReference type="InterPro" id="IPR000073">
    <property type="entry name" value="AB_hydrolase_1"/>
</dbReference>
<dbReference type="PANTHER" id="PTHR43358">
    <property type="entry name" value="ALPHA/BETA-HYDROLASE"/>
    <property type="match status" value="1"/>
</dbReference>
<dbReference type="SUPFAM" id="SSF53474">
    <property type="entry name" value="alpha/beta-Hydrolases"/>
    <property type="match status" value="1"/>
</dbReference>
<dbReference type="Proteomes" id="UP001596266">
    <property type="component" value="Unassembled WGS sequence"/>
</dbReference>
<dbReference type="Gene3D" id="3.40.50.1820">
    <property type="entry name" value="alpha/beta hydrolase"/>
    <property type="match status" value="1"/>
</dbReference>
<keyword evidence="4" id="KW-1185">Reference proteome</keyword>
<keyword evidence="1" id="KW-0732">Signal</keyword>
<sequence>MTIVRSRMIALAATTATALVGAGAVAAARISGPRRPALDYGMSPFEVGIEAEDVSFNADDGTRLAGWWFDRPGSARVVIVCHGHRGSKADMLGIGPGLWGAGNTVLMFDFRGNGESADGPQSLAHYEQGDLLAAIDLATQRRPDAEVCLVGFSMGAATSILVAARDERVRKVVADSSFADMKGVIAAAFAGLRLPPVPFVALADGMTRARYGYRFDQVQPVDVVGEIAPRPLMLVHCAGDQVIPVEHAHRLAAAAGEPTTVEIWPTGEHCGAYFADRPGYIEMVANFLVDA</sequence>
<dbReference type="GO" id="GO:0016787">
    <property type="term" value="F:hydrolase activity"/>
    <property type="evidence" value="ECO:0007669"/>
    <property type="project" value="UniProtKB-KW"/>
</dbReference>
<evidence type="ECO:0000313" key="4">
    <source>
        <dbReference type="Proteomes" id="UP001596266"/>
    </source>
</evidence>
<feature type="chain" id="PRO_5045299455" evidence="1">
    <location>
        <begin position="19"/>
        <end position="291"/>
    </location>
</feature>
<dbReference type="InterPro" id="IPR052920">
    <property type="entry name" value="DNA-binding_regulatory"/>
</dbReference>
<evidence type="ECO:0000259" key="2">
    <source>
        <dbReference type="Pfam" id="PF00561"/>
    </source>
</evidence>
<dbReference type="EMBL" id="JBHSUA010000024">
    <property type="protein sequence ID" value="MFC6397912.1"/>
    <property type="molecule type" value="Genomic_DNA"/>
</dbReference>
<dbReference type="RefSeq" id="WP_343886871.1">
    <property type="nucleotide sequence ID" value="NZ_BAAAKI010000025.1"/>
</dbReference>
<dbReference type="PANTHER" id="PTHR43358:SF4">
    <property type="entry name" value="ALPHA_BETA HYDROLASE FOLD-1 DOMAIN-CONTAINING PROTEIN"/>
    <property type="match status" value="1"/>
</dbReference>
<feature type="domain" description="AB hydrolase-1" evidence="2">
    <location>
        <begin position="77"/>
        <end position="189"/>
    </location>
</feature>
<keyword evidence="3" id="KW-0378">Hydrolase</keyword>
<dbReference type="Pfam" id="PF00561">
    <property type="entry name" value="Abhydrolase_1"/>
    <property type="match status" value="1"/>
</dbReference>
<reference evidence="4" key="1">
    <citation type="journal article" date="2019" name="Int. J. Syst. Evol. Microbiol.">
        <title>The Global Catalogue of Microorganisms (GCM) 10K type strain sequencing project: providing services to taxonomists for standard genome sequencing and annotation.</title>
        <authorList>
            <consortium name="The Broad Institute Genomics Platform"/>
            <consortium name="The Broad Institute Genome Sequencing Center for Infectious Disease"/>
            <person name="Wu L."/>
            <person name="Ma J."/>
        </authorList>
    </citation>
    <scope>NUCLEOTIDE SEQUENCE [LARGE SCALE GENOMIC DNA]</scope>
    <source>
        <strain evidence="4">CGMCC 1.15277</strain>
    </source>
</reference>
<evidence type="ECO:0000313" key="3">
    <source>
        <dbReference type="EMBL" id="MFC6397912.1"/>
    </source>
</evidence>
<name>A0ABW1X3T7_9ACTN</name>
<organism evidence="3 4">
    <name type="scientific">Luteococcus sanguinis</name>
    <dbReference type="NCBI Taxonomy" id="174038"/>
    <lineage>
        <taxon>Bacteria</taxon>
        <taxon>Bacillati</taxon>
        <taxon>Actinomycetota</taxon>
        <taxon>Actinomycetes</taxon>
        <taxon>Propionibacteriales</taxon>
        <taxon>Propionibacteriaceae</taxon>
        <taxon>Luteococcus</taxon>
    </lineage>
</organism>
<dbReference type="InterPro" id="IPR029058">
    <property type="entry name" value="AB_hydrolase_fold"/>
</dbReference>
<comment type="caution">
    <text evidence="3">The sequence shown here is derived from an EMBL/GenBank/DDBJ whole genome shotgun (WGS) entry which is preliminary data.</text>
</comment>
<protein>
    <submittedName>
        <fullName evidence="3">Alpha/beta hydrolase</fullName>
    </submittedName>
</protein>
<proteinExistence type="predicted"/>
<evidence type="ECO:0000256" key="1">
    <source>
        <dbReference type="SAM" id="SignalP"/>
    </source>
</evidence>
<gene>
    <name evidence="3" type="ORF">ACFP57_13095</name>
</gene>